<protein>
    <submittedName>
        <fullName evidence="1">Uncharacterized protein</fullName>
    </submittedName>
</protein>
<gene>
    <name evidence="1" type="ORF">FBU59_003146</name>
</gene>
<keyword evidence="2" id="KW-1185">Reference proteome</keyword>
<sequence length="228" mass="24786">MFAFVLWGFSITPLLAFTAAYIKSRLHQRRESGELPTSMLDLLLPLAPTSQATLAIMSLGVQSRRVWADTVGPATAPLLLGEMAMAVGAILGLMLWASAAAWFISAHVLIVVSWAKQMQRNDGNCLSRLWQPTVSKLAMCHAVYPVGSFAMATAYLAYVWDSPTALYTAEVLVIWVALLLVVALVKSFVDSVHFAAALLRRPKQPPLPTHSRNTSTITTTVITVYGSI</sequence>
<organism evidence="1 2">
    <name type="scientific">Linderina macrospora</name>
    <dbReference type="NCBI Taxonomy" id="4868"/>
    <lineage>
        <taxon>Eukaryota</taxon>
        <taxon>Fungi</taxon>
        <taxon>Fungi incertae sedis</taxon>
        <taxon>Zoopagomycota</taxon>
        <taxon>Kickxellomycotina</taxon>
        <taxon>Kickxellomycetes</taxon>
        <taxon>Kickxellales</taxon>
        <taxon>Kickxellaceae</taxon>
        <taxon>Linderina</taxon>
    </lineage>
</organism>
<evidence type="ECO:0000313" key="2">
    <source>
        <dbReference type="Proteomes" id="UP001150603"/>
    </source>
</evidence>
<dbReference type="Proteomes" id="UP001150603">
    <property type="component" value="Unassembled WGS sequence"/>
</dbReference>
<dbReference type="EMBL" id="JANBPW010001919">
    <property type="protein sequence ID" value="KAJ1942620.1"/>
    <property type="molecule type" value="Genomic_DNA"/>
</dbReference>
<accession>A0ACC1J9A8</accession>
<name>A0ACC1J9A8_9FUNG</name>
<reference evidence="1" key="1">
    <citation type="submission" date="2022-07" db="EMBL/GenBank/DDBJ databases">
        <title>Phylogenomic reconstructions and comparative analyses of Kickxellomycotina fungi.</title>
        <authorList>
            <person name="Reynolds N.K."/>
            <person name="Stajich J.E."/>
            <person name="Barry K."/>
            <person name="Grigoriev I.V."/>
            <person name="Crous P."/>
            <person name="Smith M.E."/>
        </authorList>
    </citation>
    <scope>NUCLEOTIDE SEQUENCE</scope>
    <source>
        <strain evidence="1">NRRL 5244</strain>
    </source>
</reference>
<evidence type="ECO:0000313" key="1">
    <source>
        <dbReference type="EMBL" id="KAJ1942620.1"/>
    </source>
</evidence>
<comment type="caution">
    <text evidence="1">The sequence shown here is derived from an EMBL/GenBank/DDBJ whole genome shotgun (WGS) entry which is preliminary data.</text>
</comment>
<proteinExistence type="predicted"/>